<dbReference type="PROSITE" id="PS50110">
    <property type="entry name" value="RESPONSE_REGULATORY"/>
    <property type="match status" value="1"/>
</dbReference>
<dbReference type="SUPFAM" id="SSF52172">
    <property type="entry name" value="CheY-like"/>
    <property type="match status" value="1"/>
</dbReference>
<feature type="domain" description="Response regulatory" evidence="8">
    <location>
        <begin position="6"/>
        <end position="120"/>
    </location>
</feature>
<organism evidence="10 11">
    <name type="scientific">Ponticaulis profundi</name>
    <dbReference type="NCBI Taxonomy" id="2665222"/>
    <lineage>
        <taxon>Bacteria</taxon>
        <taxon>Pseudomonadati</taxon>
        <taxon>Pseudomonadota</taxon>
        <taxon>Alphaproteobacteria</taxon>
        <taxon>Hyphomonadales</taxon>
        <taxon>Hyphomonadaceae</taxon>
        <taxon>Ponticaulis</taxon>
    </lineage>
</organism>
<dbReference type="InterPro" id="IPR016032">
    <property type="entry name" value="Sig_transdc_resp-reg_C-effctor"/>
</dbReference>
<feature type="domain" description="OmpR/PhoB-type" evidence="9">
    <location>
        <begin position="132"/>
        <end position="234"/>
    </location>
</feature>
<feature type="modified residue" description="4-aspartylphosphate" evidence="6">
    <location>
        <position position="55"/>
    </location>
</feature>
<evidence type="ECO:0000256" key="4">
    <source>
        <dbReference type="ARBA" id="ARBA00023125"/>
    </source>
</evidence>
<keyword evidence="5" id="KW-0804">Transcription</keyword>
<evidence type="ECO:0000256" key="2">
    <source>
        <dbReference type="ARBA" id="ARBA00023012"/>
    </source>
</evidence>
<dbReference type="RefSeq" id="WP_377377519.1">
    <property type="nucleotide sequence ID" value="NZ_JBHSSW010000009.1"/>
</dbReference>
<evidence type="ECO:0000256" key="5">
    <source>
        <dbReference type="ARBA" id="ARBA00023163"/>
    </source>
</evidence>
<evidence type="ECO:0000259" key="8">
    <source>
        <dbReference type="PROSITE" id="PS50110"/>
    </source>
</evidence>
<dbReference type="CDD" id="cd00383">
    <property type="entry name" value="trans_reg_C"/>
    <property type="match status" value="1"/>
</dbReference>
<name>A0ABW1S9M1_9PROT</name>
<dbReference type="EMBL" id="JBHSSW010000009">
    <property type="protein sequence ID" value="MFC6197913.1"/>
    <property type="molecule type" value="Genomic_DNA"/>
</dbReference>
<dbReference type="InterPro" id="IPR036388">
    <property type="entry name" value="WH-like_DNA-bd_sf"/>
</dbReference>
<keyword evidence="11" id="KW-1185">Reference proteome</keyword>
<dbReference type="Pfam" id="PF00072">
    <property type="entry name" value="Response_reg"/>
    <property type="match status" value="1"/>
</dbReference>
<feature type="DNA-binding region" description="OmpR/PhoB-type" evidence="7">
    <location>
        <begin position="132"/>
        <end position="234"/>
    </location>
</feature>
<protein>
    <submittedName>
        <fullName evidence="10">Response regulator</fullName>
    </submittedName>
</protein>
<dbReference type="SMART" id="SM00862">
    <property type="entry name" value="Trans_reg_C"/>
    <property type="match status" value="1"/>
</dbReference>
<proteinExistence type="predicted"/>
<keyword evidence="4 7" id="KW-0238">DNA-binding</keyword>
<dbReference type="Gene3D" id="3.40.50.2300">
    <property type="match status" value="1"/>
</dbReference>
<comment type="caution">
    <text evidence="10">The sequence shown here is derived from an EMBL/GenBank/DDBJ whole genome shotgun (WGS) entry which is preliminary data.</text>
</comment>
<evidence type="ECO:0000256" key="1">
    <source>
        <dbReference type="ARBA" id="ARBA00022553"/>
    </source>
</evidence>
<dbReference type="SMART" id="SM00448">
    <property type="entry name" value="REC"/>
    <property type="match status" value="1"/>
</dbReference>
<keyword evidence="3" id="KW-0805">Transcription regulation</keyword>
<dbReference type="InterPro" id="IPR039420">
    <property type="entry name" value="WalR-like"/>
</dbReference>
<dbReference type="PROSITE" id="PS51755">
    <property type="entry name" value="OMPR_PHOB"/>
    <property type="match status" value="1"/>
</dbReference>
<dbReference type="InterPro" id="IPR001789">
    <property type="entry name" value="Sig_transdc_resp-reg_receiver"/>
</dbReference>
<dbReference type="InterPro" id="IPR001867">
    <property type="entry name" value="OmpR/PhoB-type_DNA-bd"/>
</dbReference>
<evidence type="ECO:0000256" key="3">
    <source>
        <dbReference type="ARBA" id="ARBA00023015"/>
    </source>
</evidence>
<dbReference type="SUPFAM" id="SSF46894">
    <property type="entry name" value="C-terminal effector domain of the bipartite response regulators"/>
    <property type="match status" value="1"/>
</dbReference>
<reference evidence="11" key="1">
    <citation type="journal article" date="2019" name="Int. J. Syst. Evol. Microbiol.">
        <title>The Global Catalogue of Microorganisms (GCM) 10K type strain sequencing project: providing services to taxonomists for standard genome sequencing and annotation.</title>
        <authorList>
            <consortium name="The Broad Institute Genomics Platform"/>
            <consortium name="The Broad Institute Genome Sequencing Center for Infectious Disease"/>
            <person name="Wu L."/>
            <person name="Ma J."/>
        </authorList>
    </citation>
    <scope>NUCLEOTIDE SEQUENCE [LARGE SCALE GENOMIC DNA]</scope>
    <source>
        <strain evidence="11">CGMCC-1.15741</strain>
    </source>
</reference>
<keyword evidence="1 6" id="KW-0597">Phosphoprotein</keyword>
<dbReference type="PANTHER" id="PTHR48111:SF4">
    <property type="entry name" value="DNA-BINDING DUAL TRANSCRIPTIONAL REGULATOR OMPR"/>
    <property type="match status" value="1"/>
</dbReference>
<sequence>MTHVPLILIVEDDDEIRELVCDYLSANGFDARGVRDGAAMSTFLARQAADLIVLDIMLPGGEDGLSICRRIRASSNTPIIMLTARGDDIDRIIGIELGADDYLAKPFNPRELTARINAVLRRTHGQNDVKDTAHTSYCGHLIIHHERREVRTEAGELLILSSGEYDLLTIFLSRPQRVLDRDVLMDLLNGRVFNAAFDRSIDVQVSRLRRKIEPDPANPVLIKTIRNVGYVLSEKVRSA</sequence>
<dbReference type="Gene3D" id="1.10.10.10">
    <property type="entry name" value="Winged helix-like DNA-binding domain superfamily/Winged helix DNA-binding domain"/>
    <property type="match status" value="1"/>
</dbReference>
<evidence type="ECO:0000256" key="7">
    <source>
        <dbReference type="PROSITE-ProRule" id="PRU01091"/>
    </source>
</evidence>
<evidence type="ECO:0000313" key="11">
    <source>
        <dbReference type="Proteomes" id="UP001596303"/>
    </source>
</evidence>
<accession>A0ABW1S9M1</accession>
<gene>
    <name evidence="10" type="ORF">ACFQDM_07480</name>
</gene>
<evidence type="ECO:0000259" key="9">
    <source>
        <dbReference type="PROSITE" id="PS51755"/>
    </source>
</evidence>
<evidence type="ECO:0000256" key="6">
    <source>
        <dbReference type="PROSITE-ProRule" id="PRU00169"/>
    </source>
</evidence>
<evidence type="ECO:0000313" key="10">
    <source>
        <dbReference type="EMBL" id="MFC6197913.1"/>
    </source>
</evidence>
<dbReference type="PANTHER" id="PTHR48111">
    <property type="entry name" value="REGULATOR OF RPOS"/>
    <property type="match status" value="1"/>
</dbReference>
<dbReference type="Pfam" id="PF00486">
    <property type="entry name" value="Trans_reg_C"/>
    <property type="match status" value="1"/>
</dbReference>
<keyword evidence="2" id="KW-0902">Two-component regulatory system</keyword>
<dbReference type="Proteomes" id="UP001596303">
    <property type="component" value="Unassembled WGS sequence"/>
</dbReference>
<dbReference type="InterPro" id="IPR011006">
    <property type="entry name" value="CheY-like_superfamily"/>
</dbReference>
<dbReference type="Gene3D" id="6.10.250.690">
    <property type="match status" value="1"/>
</dbReference>